<protein>
    <submittedName>
        <fullName evidence="1">Uncharacterized protein</fullName>
    </submittedName>
</protein>
<reference evidence="1 2" key="1">
    <citation type="submission" date="2019-09" db="EMBL/GenBank/DDBJ databases">
        <title>Genome sequence of Hymenobacter sp. M3.</title>
        <authorList>
            <person name="Srinivasan S."/>
        </authorList>
    </citation>
    <scope>NUCLEOTIDE SEQUENCE [LARGE SCALE GENOMIC DNA]</scope>
    <source>
        <strain evidence="1 2">M3</strain>
    </source>
</reference>
<comment type="caution">
    <text evidence="1">The sequence shown here is derived from an EMBL/GenBank/DDBJ whole genome shotgun (WGS) entry which is preliminary data.</text>
</comment>
<dbReference type="EMBL" id="VTWU01000005">
    <property type="protein sequence ID" value="KAA9331382.1"/>
    <property type="molecule type" value="Genomic_DNA"/>
</dbReference>
<dbReference type="Proteomes" id="UP000326380">
    <property type="component" value="Unassembled WGS sequence"/>
</dbReference>
<organism evidence="1 2">
    <name type="scientific">Hymenobacter busanensis</name>
    <dbReference type="NCBI Taxonomy" id="2607656"/>
    <lineage>
        <taxon>Bacteria</taxon>
        <taxon>Pseudomonadati</taxon>
        <taxon>Bacteroidota</taxon>
        <taxon>Cytophagia</taxon>
        <taxon>Cytophagales</taxon>
        <taxon>Hymenobacteraceae</taxon>
        <taxon>Hymenobacter</taxon>
    </lineage>
</organism>
<dbReference type="AlphaFoldDB" id="A0A7L5A0M4"/>
<keyword evidence="2" id="KW-1185">Reference proteome</keyword>
<evidence type="ECO:0000313" key="2">
    <source>
        <dbReference type="Proteomes" id="UP000326380"/>
    </source>
</evidence>
<name>A0A7L5A0M4_9BACT</name>
<proteinExistence type="predicted"/>
<dbReference type="RefSeq" id="WP_151079559.1">
    <property type="nucleotide sequence ID" value="NZ_CP047647.1"/>
</dbReference>
<accession>A0A7L5A0M4</accession>
<gene>
    <name evidence="1" type="ORF">F0P96_14140</name>
</gene>
<sequence length="70" mass="7270">MPPLHYVSNSDLITDSAAPSSADLLATEASSLVSAGQISAKALDKGLQIGSYTVGEQPDTLLNGHPDIRY</sequence>
<evidence type="ECO:0000313" key="1">
    <source>
        <dbReference type="EMBL" id="KAA9331382.1"/>
    </source>
</evidence>